<feature type="compositionally biased region" description="Polar residues" evidence="16">
    <location>
        <begin position="1"/>
        <end position="10"/>
    </location>
</feature>
<feature type="domain" description="RING-type" evidence="17">
    <location>
        <begin position="52"/>
        <end position="91"/>
    </location>
</feature>
<evidence type="ECO:0000256" key="2">
    <source>
        <dbReference type="ARBA" id="ARBA00012483"/>
    </source>
</evidence>
<feature type="compositionally biased region" description="Basic residues" evidence="16">
    <location>
        <begin position="550"/>
        <end position="564"/>
    </location>
</feature>
<organism evidence="18">
    <name type="scientific">Fopius arisanus</name>
    <dbReference type="NCBI Taxonomy" id="64838"/>
    <lineage>
        <taxon>Eukaryota</taxon>
        <taxon>Metazoa</taxon>
        <taxon>Ecdysozoa</taxon>
        <taxon>Arthropoda</taxon>
        <taxon>Hexapoda</taxon>
        <taxon>Insecta</taxon>
        <taxon>Pterygota</taxon>
        <taxon>Neoptera</taxon>
        <taxon>Endopterygota</taxon>
        <taxon>Hymenoptera</taxon>
        <taxon>Apocrita</taxon>
        <taxon>Ichneumonoidea</taxon>
        <taxon>Braconidae</taxon>
        <taxon>Opiinae</taxon>
        <taxon>Fopius</taxon>
    </lineage>
</organism>
<evidence type="ECO:0000256" key="14">
    <source>
        <dbReference type="ARBA" id="ARBA00079184"/>
    </source>
</evidence>
<dbReference type="InterPro" id="IPR058745">
    <property type="entry name" value="PWI_Topors"/>
</dbReference>
<keyword evidence="4" id="KW-0479">Metal-binding</keyword>
<protein>
    <recommendedName>
        <fullName evidence="10">E3 ubiquitin-protein ligase Topors</fullName>
        <ecNumber evidence="2">2.3.2.27</ecNumber>
    </recommendedName>
    <alternativeName>
        <fullName evidence="11">RING-type E3 ubiquitin transferase Topors</fullName>
    </alternativeName>
    <alternativeName>
        <fullName evidence="13">SUMO1-protein E3 ligase Topors</fullName>
    </alternativeName>
    <alternativeName>
        <fullName evidence="12">Topoisomerase I-binding RING finger protein</fullName>
    </alternativeName>
    <alternativeName>
        <fullName evidence="14">Topoisomerase I-binding arginine/serine-rich protein</fullName>
    </alternativeName>
</protein>
<keyword evidence="5 15" id="KW-0863">Zinc-finger</keyword>
<feature type="compositionally biased region" description="Low complexity" evidence="16">
    <location>
        <begin position="807"/>
        <end position="820"/>
    </location>
</feature>
<evidence type="ECO:0000313" key="18">
    <source>
        <dbReference type="EMBL" id="JAG76093.1"/>
    </source>
</evidence>
<evidence type="ECO:0000256" key="3">
    <source>
        <dbReference type="ARBA" id="ARBA00022679"/>
    </source>
</evidence>
<sequence length="820" mass="92836">ESTPSSQQLDHSMEEPIPHGEIPGTKDPIKAEPTAHASPEDRGGANSPTPECSICLGHLVNTSFTDSCLHQFCFTCLLQWSKIKTECPLCKQTFKSIIHNVRSEEDYDQYHVPREMVGPPQISPLVDINLELINLDYDFIRHVQDPVARRFAYRTTITPNRRFRLLSNSTQTQAGATGDGVSTVSREEQRYRRRNPSEYRRNVYRHGEWSAPLPGHYAGALEHSAGFFRTNPYELNRLIPWINRDLQILLNGNEPHIAYVLRTIMDSLTRHDLRSAELRDVLRPHFGIHTDHFLHELMNYARTGFEIAAYDNYITYPTHGLPSGYMNSVQSPTQTSSSSSSSSSDDSDVRVVDHVDVQQVEMPAIGPHPIDVPGPSTVSQTLQICPPTASPTIFTISSESEESDCEVVGYVKPRHERTPEIIEIASSDGEMAGPSTSVPLGFMPHSPSLTFIPQDEPSTSQEIIRRNPRGTRRKASMHIVPIDCEFSDSVSEDDKIEGVKKPPTMKHTRKASKTCKKSPRKQSHKKIFQNSKKRTRKTSSSDDDSLQDSKKRKTKRSQKFRSRTVSHSSSEEDSQAHPTNKKALIIKIRKDLTKQSQSQNDRHTEDSSSSSTNSSSSSYFSESDFSSNTSDTNLPLKKRKCERGRRRTAHFRDKDRRSRGKMKSTVIKCVPVDSTILRKDATKKEWYVDKKVDRSPSKSCNEDKQDTRLRISISEYRERKVMEMSSTESPGDGERRSNSQCSSRSARIQGKYRKHKSKRKECGRSLEESVEKLSSEAKNTNKRKKTHKKYKSLKGKHSKVKNKSGKRSWGSSGYSGTSSD</sequence>
<dbReference type="GO" id="GO:0008270">
    <property type="term" value="F:zinc ion binding"/>
    <property type="evidence" value="ECO:0007669"/>
    <property type="project" value="UniProtKB-KW"/>
</dbReference>
<dbReference type="CDD" id="cd16574">
    <property type="entry name" value="RING-HC_Topors"/>
    <property type="match status" value="1"/>
</dbReference>
<feature type="compositionally biased region" description="Polar residues" evidence="16">
    <location>
        <begin position="453"/>
        <end position="462"/>
    </location>
</feature>
<dbReference type="InterPro" id="IPR018957">
    <property type="entry name" value="Znf_C3HC4_RING-type"/>
</dbReference>
<feature type="region of interest" description="Disordered" evidence="16">
    <location>
        <begin position="453"/>
        <end position="476"/>
    </location>
</feature>
<evidence type="ECO:0000256" key="8">
    <source>
        <dbReference type="ARBA" id="ARBA00023015"/>
    </source>
</evidence>
<dbReference type="PANTHER" id="PTHR46077">
    <property type="entry name" value="E3 UBIQUITIN-PROTEIN LIGASE TOPORS"/>
    <property type="match status" value="1"/>
</dbReference>
<dbReference type="PANTHER" id="PTHR46077:SF1">
    <property type="entry name" value="TOP1 BINDING ARGININE_SERINE RICH PROTEIN, E3 UBIQUITIN LIGASE"/>
    <property type="match status" value="1"/>
</dbReference>
<feature type="compositionally biased region" description="Basic residues" evidence="16">
    <location>
        <begin position="636"/>
        <end position="649"/>
    </location>
</feature>
<feature type="compositionally biased region" description="Basic residues" evidence="16">
    <location>
        <begin position="503"/>
        <end position="537"/>
    </location>
</feature>
<name>A0A0C9RHC3_9HYME</name>
<feature type="region of interest" description="Disordered" evidence="16">
    <location>
        <begin position="171"/>
        <end position="192"/>
    </location>
</feature>
<dbReference type="InterPro" id="IPR013083">
    <property type="entry name" value="Znf_RING/FYVE/PHD"/>
</dbReference>
<feature type="compositionally biased region" description="Polar residues" evidence="16">
    <location>
        <begin position="171"/>
        <end position="184"/>
    </location>
</feature>
<evidence type="ECO:0000256" key="16">
    <source>
        <dbReference type="SAM" id="MobiDB-lite"/>
    </source>
</evidence>
<keyword evidence="3" id="KW-0808">Transferase</keyword>
<feature type="compositionally biased region" description="Low complexity" evidence="16">
    <location>
        <begin position="328"/>
        <end position="344"/>
    </location>
</feature>
<evidence type="ECO:0000256" key="1">
    <source>
        <dbReference type="ARBA" id="ARBA00000900"/>
    </source>
</evidence>
<feature type="non-terminal residue" evidence="18">
    <location>
        <position position="1"/>
    </location>
</feature>
<evidence type="ECO:0000256" key="10">
    <source>
        <dbReference type="ARBA" id="ARBA00071236"/>
    </source>
</evidence>
<evidence type="ECO:0000256" key="13">
    <source>
        <dbReference type="ARBA" id="ARBA00079040"/>
    </source>
</evidence>
<dbReference type="PROSITE" id="PS50089">
    <property type="entry name" value="ZF_RING_2"/>
    <property type="match status" value="1"/>
</dbReference>
<dbReference type="Pfam" id="PF26084">
    <property type="entry name" value="PWI_Topors"/>
    <property type="match status" value="1"/>
</dbReference>
<dbReference type="FunFam" id="3.30.40.10:FF:000136">
    <property type="entry name" value="E3 ubiquitin-protein ligase Topors"/>
    <property type="match status" value="1"/>
</dbReference>
<dbReference type="SUPFAM" id="SSF57850">
    <property type="entry name" value="RING/U-box"/>
    <property type="match status" value="1"/>
</dbReference>
<dbReference type="PROSITE" id="PS00518">
    <property type="entry name" value="ZF_RING_1"/>
    <property type="match status" value="1"/>
</dbReference>
<feature type="compositionally biased region" description="Low complexity" evidence="16">
    <location>
        <begin position="607"/>
        <end position="630"/>
    </location>
</feature>
<evidence type="ECO:0000256" key="7">
    <source>
        <dbReference type="ARBA" id="ARBA00022833"/>
    </source>
</evidence>
<dbReference type="AlphaFoldDB" id="A0A0C9RHC3"/>
<feature type="compositionally biased region" description="Basic residues" evidence="16">
    <location>
        <begin position="750"/>
        <end position="759"/>
    </location>
</feature>
<dbReference type="Gene3D" id="3.30.40.10">
    <property type="entry name" value="Zinc/RING finger domain, C3HC4 (zinc finger)"/>
    <property type="match status" value="1"/>
</dbReference>
<dbReference type="Pfam" id="PF00097">
    <property type="entry name" value="zf-C3HC4"/>
    <property type="match status" value="1"/>
</dbReference>
<dbReference type="GO" id="GO:0005634">
    <property type="term" value="C:nucleus"/>
    <property type="evidence" value="ECO:0007669"/>
    <property type="project" value="UniProtKB-ARBA"/>
</dbReference>
<dbReference type="EC" id="2.3.2.27" evidence="2"/>
<gene>
    <name evidence="18" type="primary">Topors_1</name>
    <name evidence="18" type="ORF">g.34309</name>
</gene>
<feature type="compositionally biased region" description="Basic residues" evidence="16">
    <location>
        <begin position="780"/>
        <end position="806"/>
    </location>
</feature>
<reference evidence="18" key="1">
    <citation type="submission" date="2015-01" db="EMBL/GenBank/DDBJ databases">
        <title>Transcriptome Assembly of Fopius arisanus.</title>
        <authorList>
            <person name="Geib S."/>
        </authorList>
    </citation>
    <scope>NUCLEOTIDE SEQUENCE</scope>
</reference>
<feature type="region of interest" description="Disordered" evidence="16">
    <location>
        <begin position="490"/>
        <end position="666"/>
    </location>
</feature>
<dbReference type="InterPro" id="IPR017907">
    <property type="entry name" value="Znf_RING_CS"/>
</dbReference>
<dbReference type="GO" id="GO:0000209">
    <property type="term" value="P:protein polyubiquitination"/>
    <property type="evidence" value="ECO:0007669"/>
    <property type="project" value="TreeGrafter"/>
</dbReference>
<feature type="compositionally biased region" description="Basic and acidic residues" evidence="16">
    <location>
        <begin position="760"/>
        <end position="775"/>
    </location>
</feature>
<keyword evidence="6" id="KW-0833">Ubl conjugation pathway</keyword>
<accession>A0A0C9RHC3</accession>
<keyword evidence="9" id="KW-0804">Transcription</keyword>
<dbReference type="InterPro" id="IPR001841">
    <property type="entry name" value="Znf_RING"/>
</dbReference>
<evidence type="ECO:0000259" key="17">
    <source>
        <dbReference type="PROSITE" id="PS50089"/>
    </source>
</evidence>
<evidence type="ECO:0000256" key="9">
    <source>
        <dbReference type="ARBA" id="ARBA00023163"/>
    </source>
</evidence>
<feature type="compositionally biased region" description="Basic residues" evidence="16">
    <location>
        <begin position="466"/>
        <end position="476"/>
    </location>
</feature>
<feature type="region of interest" description="Disordered" evidence="16">
    <location>
        <begin position="1"/>
        <end position="47"/>
    </location>
</feature>
<evidence type="ECO:0000256" key="6">
    <source>
        <dbReference type="ARBA" id="ARBA00022786"/>
    </source>
</evidence>
<evidence type="ECO:0000256" key="11">
    <source>
        <dbReference type="ARBA" id="ARBA00076856"/>
    </source>
</evidence>
<evidence type="ECO:0000256" key="12">
    <source>
        <dbReference type="ARBA" id="ARBA00076940"/>
    </source>
</evidence>
<dbReference type="EMBL" id="GBYB01006326">
    <property type="protein sequence ID" value="JAG76093.1"/>
    <property type="molecule type" value="Transcribed_RNA"/>
</dbReference>
<dbReference type="SMART" id="SM00184">
    <property type="entry name" value="RING"/>
    <property type="match status" value="1"/>
</dbReference>
<evidence type="ECO:0000256" key="5">
    <source>
        <dbReference type="ARBA" id="ARBA00022771"/>
    </source>
</evidence>
<keyword evidence="8" id="KW-0805">Transcription regulation</keyword>
<dbReference type="InterPro" id="IPR058746">
    <property type="entry name" value="Znf_RING-type_Topors"/>
</dbReference>
<evidence type="ECO:0000256" key="4">
    <source>
        <dbReference type="ARBA" id="ARBA00022723"/>
    </source>
</evidence>
<keyword evidence="7" id="KW-0862">Zinc</keyword>
<dbReference type="GO" id="GO:0061630">
    <property type="term" value="F:ubiquitin protein ligase activity"/>
    <property type="evidence" value="ECO:0007669"/>
    <property type="project" value="UniProtKB-EC"/>
</dbReference>
<feature type="region of interest" description="Disordered" evidence="16">
    <location>
        <begin position="325"/>
        <end position="349"/>
    </location>
</feature>
<evidence type="ECO:0000256" key="15">
    <source>
        <dbReference type="PROSITE-ProRule" id="PRU00175"/>
    </source>
</evidence>
<comment type="catalytic activity">
    <reaction evidence="1">
        <text>S-ubiquitinyl-[E2 ubiquitin-conjugating enzyme]-L-cysteine + [acceptor protein]-L-lysine = [E2 ubiquitin-conjugating enzyme]-L-cysteine + N(6)-ubiquitinyl-[acceptor protein]-L-lysine.</text>
        <dbReference type="EC" id="2.3.2.27"/>
    </reaction>
</comment>
<proteinExistence type="predicted"/>
<feature type="region of interest" description="Disordered" evidence="16">
    <location>
        <begin position="715"/>
        <end position="820"/>
    </location>
</feature>
<dbReference type="GO" id="GO:0006513">
    <property type="term" value="P:protein monoubiquitination"/>
    <property type="evidence" value="ECO:0007669"/>
    <property type="project" value="TreeGrafter"/>
</dbReference>